<organism evidence="2 3">
    <name type="scientific">Nonomuraea aridisoli</name>
    <dbReference type="NCBI Taxonomy" id="2070368"/>
    <lineage>
        <taxon>Bacteria</taxon>
        <taxon>Bacillati</taxon>
        <taxon>Actinomycetota</taxon>
        <taxon>Actinomycetes</taxon>
        <taxon>Streptosporangiales</taxon>
        <taxon>Streptosporangiaceae</taxon>
        <taxon>Nonomuraea</taxon>
    </lineage>
</organism>
<evidence type="ECO:0000256" key="1">
    <source>
        <dbReference type="SAM" id="MobiDB-lite"/>
    </source>
</evidence>
<dbReference type="EMBL" id="POUD01000060">
    <property type="protein sequence ID" value="PZG17909.1"/>
    <property type="molecule type" value="Genomic_DNA"/>
</dbReference>
<accession>A0A2W2EMC6</accession>
<feature type="region of interest" description="Disordered" evidence="1">
    <location>
        <begin position="56"/>
        <end position="79"/>
    </location>
</feature>
<evidence type="ECO:0000313" key="2">
    <source>
        <dbReference type="EMBL" id="PZG17909.1"/>
    </source>
</evidence>
<reference evidence="2 3" key="1">
    <citation type="submission" date="2018-01" db="EMBL/GenBank/DDBJ databases">
        <title>Draft genome sequence of Nonomuraea sp. KC333.</title>
        <authorList>
            <person name="Sahin N."/>
            <person name="Saygin H."/>
            <person name="Ay H."/>
        </authorList>
    </citation>
    <scope>NUCLEOTIDE SEQUENCE [LARGE SCALE GENOMIC DNA]</scope>
    <source>
        <strain evidence="2 3">KC333</strain>
    </source>
</reference>
<gene>
    <name evidence="2" type="ORF">C1J01_16745</name>
</gene>
<evidence type="ECO:0000313" key="3">
    <source>
        <dbReference type="Proteomes" id="UP000249304"/>
    </source>
</evidence>
<protein>
    <submittedName>
        <fullName evidence="2">Uncharacterized protein</fullName>
    </submittedName>
</protein>
<dbReference type="Proteomes" id="UP000249304">
    <property type="component" value="Unassembled WGS sequence"/>
</dbReference>
<dbReference type="AlphaFoldDB" id="A0A2W2EMC6"/>
<name>A0A2W2EMC6_9ACTN</name>
<comment type="caution">
    <text evidence="2">The sequence shown here is derived from an EMBL/GenBank/DDBJ whole genome shotgun (WGS) entry which is preliminary data.</text>
</comment>
<sequence>MFLGARMTQKDAMYGGSDPLSVDPHLFDGGAARENSPSQMRAIATELRSSLDAMLGNSERPNGNINQIEPSAGGGLSTSQIGRWSDALALASTVGSDNAGRKFAEVYQRFIDAYQKVVEAVEASADNHDRARRANEGDA</sequence>
<feature type="compositionally biased region" description="Polar residues" evidence="1">
    <location>
        <begin position="59"/>
        <end position="69"/>
    </location>
</feature>
<proteinExistence type="predicted"/>
<keyword evidence="3" id="KW-1185">Reference proteome</keyword>